<dbReference type="AlphaFoldDB" id="A0A4R3HUY6"/>
<keyword evidence="1" id="KW-0175">Coiled coil</keyword>
<reference evidence="2 3" key="1">
    <citation type="submission" date="2019-03" db="EMBL/GenBank/DDBJ databases">
        <title>Genomic Encyclopedia of Type Strains, Phase IV (KMG-IV): sequencing the most valuable type-strain genomes for metagenomic binning, comparative biology and taxonomic classification.</title>
        <authorList>
            <person name="Goeker M."/>
        </authorList>
    </citation>
    <scope>NUCLEOTIDE SEQUENCE [LARGE SCALE GENOMIC DNA]</scope>
    <source>
        <strain evidence="2 3">DSM 7445</strain>
    </source>
</reference>
<keyword evidence="3" id="KW-1185">Reference proteome</keyword>
<proteinExistence type="predicted"/>
<dbReference type="Proteomes" id="UP000295382">
    <property type="component" value="Unassembled WGS sequence"/>
</dbReference>
<evidence type="ECO:0000256" key="1">
    <source>
        <dbReference type="SAM" id="Coils"/>
    </source>
</evidence>
<accession>A0A4R3HUY6</accession>
<dbReference type="Gene3D" id="1.10.1660.10">
    <property type="match status" value="1"/>
</dbReference>
<protein>
    <submittedName>
        <fullName evidence="2">Chaperone modulatory protein CbpM</fullName>
    </submittedName>
</protein>
<name>A0A4R3HUY6_PAULE</name>
<evidence type="ECO:0000313" key="3">
    <source>
        <dbReference type="Proteomes" id="UP000295382"/>
    </source>
</evidence>
<gene>
    <name evidence="2" type="ORF">EDC30_105270</name>
</gene>
<comment type="caution">
    <text evidence="2">The sequence shown here is derived from an EMBL/GenBank/DDBJ whole genome shotgun (WGS) entry which is preliminary data.</text>
</comment>
<feature type="coiled-coil region" evidence="1">
    <location>
        <begin position="81"/>
        <end position="108"/>
    </location>
</feature>
<dbReference type="EMBL" id="SLZQ01000005">
    <property type="protein sequence ID" value="TCS37047.1"/>
    <property type="molecule type" value="Genomic_DNA"/>
</dbReference>
<evidence type="ECO:0000313" key="2">
    <source>
        <dbReference type="EMBL" id="TCS37047.1"/>
    </source>
</evidence>
<dbReference type="Pfam" id="PF13591">
    <property type="entry name" value="MerR_2"/>
    <property type="match status" value="1"/>
</dbReference>
<organism evidence="2 3">
    <name type="scientific">Paucimonas lemoignei</name>
    <name type="common">Pseudomonas lemoignei</name>
    <dbReference type="NCBI Taxonomy" id="29443"/>
    <lineage>
        <taxon>Bacteria</taxon>
        <taxon>Pseudomonadati</taxon>
        <taxon>Pseudomonadota</taxon>
        <taxon>Betaproteobacteria</taxon>
        <taxon>Burkholderiales</taxon>
        <taxon>Burkholderiaceae</taxon>
        <taxon>Paucimonas</taxon>
    </lineage>
</organism>
<sequence>MVNVADWLWLNDEGFCSAQHLLEYSGLAADELDDLVENGVITPIDKTSRPQSFQLHYISVARLARRLRDDFELDRRGITLAMTLINRINELESERNRLRARLIHNRANYG</sequence>